<gene>
    <name evidence="4" type="ORF">IAR55_001834</name>
</gene>
<dbReference type="EMBL" id="JBCAWK010000003">
    <property type="protein sequence ID" value="KAK8864584.1"/>
    <property type="molecule type" value="Genomic_DNA"/>
</dbReference>
<dbReference type="InterPro" id="IPR056136">
    <property type="entry name" value="DUF7719"/>
</dbReference>
<dbReference type="KEGG" id="kne:92179093"/>
<feature type="compositionally biased region" description="Basic residues" evidence="1">
    <location>
        <begin position="17"/>
        <end position="26"/>
    </location>
</feature>
<evidence type="ECO:0000313" key="4">
    <source>
        <dbReference type="EMBL" id="KAK8864584.1"/>
    </source>
</evidence>
<evidence type="ECO:0000313" key="5">
    <source>
        <dbReference type="Proteomes" id="UP001388673"/>
    </source>
</evidence>
<keyword evidence="2" id="KW-0472">Membrane</keyword>
<feature type="transmembrane region" description="Helical" evidence="2">
    <location>
        <begin position="165"/>
        <end position="184"/>
    </location>
</feature>
<keyword evidence="2" id="KW-0812">Transmembrane</keyword>
<feature type="compositionally biased region" description="Low complexity" evidence="1">
    <location>
        <begin position="1"/>
        <end position="16"/>
    </location>
</feature>
<dbReference type="GeneID" id="92179093"/>
<keyword evidence="2" id="KW-1133">Transmembrane helix</keyword>
<dbReference type="RefSeq" id="XP_066804880.1">
    <property type="nucleotide sequence ID" value="XM_066944957.1"/>
</dbReference>
<feature type="compositionally biased region" description="Acidic residues" evidence="1">
    <location>
        <begin position="77"/>
        <end position="87"/>
    </location>
</feature>
<dbReference type="PANTHER" id="PTHR37846">
    <property type="entry name" value="YALI0B21296P"/>
    <property type="match status" value="1"/>
</dbReference>
<feature type="domain" description="DUF7719" evidence="3">
    <location>
        <begin position="168"/>
        <end position="235"/>
    </location>
</feature>
<dbReference type="PANTHER" id="PTHR37846:SF1">
    <property type="entry name" value="DEACETYLASE-LIKE PROTEIN"/>
    <property type="match status" value="1"/>
</dbReference>
<keyword evidence="5" id="KW-1185">Reference proteome</keyword>
<dbReference type="Proteomes" id="UP001388673">
    <property type="component" value="Unassembled WGS sequence"/>
</dbReference>
<organism evidence="4 5">
    <name type="scientific">Kwoniella newhampshirensis</name>
    <dbReference type="NCBI Taxonomy" id="1651941"/>
    <lineage>
        <taxon>Eukaryota</taxon>
        <taxon>Fungi</taxon>
        <taxon>Dikarya</taxon>
        <taxon>Basidiomycota</taxon>
        <taxon>Agaricomycotina</taxon>
        <taxon>Tremellomycetes</taxon>
        <taxon>Tremellales</taxon>
        <taxon>Cryptococcaceae</taxon>
        <taxon>Kwoniella</taxon>
    </lineage>
</organism>
<name>A0AAW0Z3I1_9TREE</name>
<evidence type="ECO:0000256" key="1">
    <source>
        <dbReference type="SAM" id="MobiDB-lite"/>
    </source>
</evidence>
<protein>
    <recommendedName>
        <fullName evidence="3">DUF7719 domain-containing protein</fullName>
    </recommendedName>
</protein>
<feature type="transmembrane region" description="Helical" evidence="2">
    <location>
        <begin position="204"/>
        <end position="230"/>
    </location>
</feature>
<reference evidence="4 5" key="1">
    <citation type="journal article" date="2024" name="bioRxiv">
        <title>Comparative genomics of Cryptococcus and Kwoniella reveals pathogenesis evolution and contrasting karyotype dynamics via intercentromeric recombination or chromosome fusion.</title>
        <authorList>
            <person name="Coelho M.A."/>
            <person name="David-Palma M."/>
            <person name="Shea T."/>
            <person name="Bowers K."/>
            <person name="McGinley-Smith S."/>
            <person name="Mohammad A.W."/>
            <person name="Gnirke A."/>
            <person name="Yurkov A.M."/>
            <person name="Nowrousian M."/>
            <person name="Sun S."/>
            <person name="Cuomo C.A."/>
            <person name="Heitman J."/>
        </authorList>
    </citation>
    <scope>NUCLEOTIDE SEQUENCE [LARGE SCALE GENOMIC DNA]</scope>
    <source>
        <strain evidence="4 5">CBS 13917</strain>
    </source>
</reference>
<proteinExistence type="predicted"/>
<comment type="caution">
    <text evidence="4">The sequence shown here is derived from an EMBL/GenBank/DDBJ whole genome shotgun (WGS) entry which is preliminary data.</text>
</comment>
<feature type="region of interest" description="Disordered" evidence="1">
    <location>
        <begin position="1"/>
        <end position="88"/>
    </location>
</feature>
<evidence type="ECO:0000259" key="3">
    <source>
        <dbReference type="Pfam" id="PF24841"/>
    </source>
</evidence>
<evidence type="ECO:0000256" key="2">
    <source>
        <dbReference type="SAM" id="Phobius"/>
    </source>
</evidence>
<feature type="transmembrane region" description="Helical" evidence="2">
    <location>
        <begin position="114"/>
        <end position="135"/>
    </location>
</feature>
<dbReference type="Pfam" id="PF24841">
    <property type="entry name" value="DUF7719"/>
    <property type="match status" value="1"/>
</dbReference>
<dbReference type="AlphaFoldDB" id="A0AAW0Z3I1"/>
<accession>A0AAW0Z3I1</accession>
<sequence>MARSESLSTEGTTSTARSRRGSRKKTKTNDSRSSAIPLVHPSTVRSTSNPPKSTLISNLDDPPANVRLSNTGHNEVLSDEEDDDEGEQEKTIDALKQSHKTLDEALEDEREDEIFNTLILTVPFAFLYILLDILVHLQYSHRPSWDLLLRHMVTAVLTNRHPDHFLTTSFLMAASIVSGCRLIWLVNKASWSVTTEQAPPMGTLWILTIVQLPLNRAVIALFVVGGWCWYSGMKIAP</sequence>
<feature type="compositionally biased region" description="Polar residues" evidence="1">
    <location>
        <begin position="43"/>
        <end position="57"/>
    </location>
</feature>